<gene>
    <name evidence="7" type="ORF">ERS852497_02244</name>
    <name evidence="8" type="ORF">G4312_11950</name>
</gene>
<reference evidence="7 9" key="1">
    <citation type="submission" date="2015-09" db="EMBL/GenBank/DDBJ databases">
        <authorList>
            <consortium name="Pathogen Informatics"/>
        </authorList>
    </citation>
    <scope>NUCLEOTIDE SEQUENCE [LARGE SCALE GENOMIC DNA]</scope>
    <source>
        <strain evidence="7 9">2789STDY5834884</strain>
    </source>
</reference>
<feature type="transmembrane region" description="Helical" evidence="6">
    <location>
        <begin position="185"/>
        <end position="206"/>
    </location>
</feature>
<evidence type="ECO:0000313" key="7">
    <source>
        <dbReference type="EMBL" id="CUP21882.1"/>
    </source>
</evidence>
<organism evidence="7 9">
    <name type="scientific">Agathobacter rectalis</name>
    <dbReference type="NCBI Taxonomy" id="39491"/>
    <lineage>
        <taxon>Bacteria</taxon>
        <taxon>Bacillati</taxon>
        <taxon>Bacillota</taxon>
        <taxon>Clostridia</taxon>
        <taxon>Lachnospirales</taxon>
        <taxon>Lachnospiraceae</taxon>
        <taxon>Agathobacter</taxon>
    </lineage>
</organism>
<feature type="transmembrane region" description="Helical" evidence="6">
    <location>
        <begin position="240"/>
        <end position="259"/>
    </location>
</feature>
<dbReference type="AlphaFoldDB" id="A0A174LCB3"/>
<feature type="transmembrane region" description="Helical" evidence="6">
    <location>
        <begin position="439"/>
        <end position="460"/>
    </location>
</feature>
<comment type="subcellular location">
    <subcellularLocation>
        <location evidence="1">Cell membrane</location>
        <topology evidence="1">Multi-pass membrane protein</topology>
    </subcellularLocation>
</comment>
<feature type="transmembrane region" description="Helical" evidence="6">
    <location>
        <begin position="398"/>
        <end position="419"/>
    </location>
</feature>
<evidence type="ECO:0000256" key="2">
    <source>
        <dbReference type="ARBA" id="ARBA00022475"/>
    </source>
</evidence>
<feature type="transmembrane region" description="Helical" evidence="6">
    <location>
        <begin position="306"/>
        <end position="328"/>
    </location>
</feature>
<keyword evidence="5 6" id="KW-0472">Membrane</keyword>
<dbReference type="InterPro" id="IPR050833">
    <property type="entry name" value="Poly_Biosynth_Transport"/>
</dbReference>
<dbReference type="Proteomes" id="UP000095602">
    <property type="component" value="Unassembled WGS sequence"/>
</dbReference>
<protein>
    <submittedName>
        <fullName evidence="8">Oligosaccharide flippase family protein</fullName>
    </submittedName>
    <submittedName>
        <fullName evidence="7">Polysaccharide biosynthesis protein</fullName>
    </submittedName>
</protein>
<dbReference type="GO" id="GO:0005886">
    <property type="term" value="C:plasma membrane"/>
    <property type="evidence" value="ECO:0007669"/>
    <property type="project" value="UniProtKB-SubCell"/>
</dbReference>
<keyword evidence="2" id="KW-1003">Cell membrane</keyword>
<feature type="transmembrane region" description="Helical" evidence="6">
    <location>
        <begin position="12"/>
        <end position="36"/>
    </location>
</feature>
<accession>A0A174LCB3</accession>
<dbReference type="InterPro" id="IPR002797">
    <property type="entry name" value="Polysacc_synth"/>
</dbReference>
<evidence type="ECO:0000313" key="9">
    <source>
        <dbReference type="Proteomes" id="UP000095602"/>
    </source>
</evidence>
<feature type="transmembrane region" description="Helical" evidence="6">
    <location>
        <begin position="92"/>
        <end position="112"/>
    </location>
</feature>
<dbReference type="RefSeq" id="WP_055274312.1">
    <property type="nucleotide sequence ID" value="NZ_CZAJ01000023.1"/>
</dbReference>
<keyword evidence="3 6" id="KW-0812">Transmembrane</keyword>
<dbReference type="PANTHER" id="PTHR30250">
    <property type="entry name" value="PST FAMILY PREDICTED COLANIC ACID TRANSPORTER"/>
    <property type="match status" value="1"/>
</dbReference>
<feature type="transmembrane region" description="Helical" evidence="6">
    <location>
        <begin position="48"/>
        <end position="72"/>
    </location>
</feature>
<dbReference type="PANTHER" id="PTHR30250:SF26">
    <property type="entry name" value="PSMA PROTEIN"/>
    <property type="match status" value="1"/>
</dbReference>
<keyword evidence="4 6" id="KW-1133">Transmembrane helix</keyword>
<feature type="transmembrane region" description="Helical" evidence="6">
    <location>
        <begin position="340"/>
        <end position="357"/>
    </location>
</feature>
<name>A0A174LCB3_9FIRM</name>
<dbReference type="EMBL" id="JAAIMP010000020">
    <property type="protein sequence ID" value="NSC77969.1"/>
    <property type="molecule type" value="Genomic_DNA"/>
</dbReference>
<evidence type="ECO:0000256" key="6">
    <source>
        <dbReference type="SAM" id="Phobius"/>
    </source>
</evidence>
<evidence type="ECO:0000256" key="4">
    <source>
        <dbReference type="ARBA" id="ARBA00022989"/>
    </source>
</evidence>
<proteinExistence type="predicted"/>
<evidence type="ECO:0000256" key="5">
    <source>
        <dbReference type="ARBA" id="ARBA00023136"/>
    </source>
</evidence>
<evidence type="ECO:0000313" key="8">
    <source>
        <dbReference type="EMBL" id="NSC77969.1"/>
    </source>
</evidence>
<feature type="transmembrane region" description="Helical" evidence="6">
    <location>
        <begin position="466"/>
        <end position="488"/>
    </location>
</feature>
<evidence type="ECO:0000256" key="1">
    <source>
        <dbReference type="ARBA" id="ARBA00004651"/>
    </source>
</evidence>
<evidence type="ECO:0000256" key="3">
    <source>
        <dbReference type="ARBA" id="ARBA00022692"/>
    </source>
</evidence>
<feature type="transmembrane region" description="Helical" evidence="6">
    <location>
        <begin position="268"/>
        <end position="286"/>
    </location>
</feature>
<sequence>MEMNRSRNATRNIIFGVILKIYQLVLPFAMRTIIMYELGVKYLGLNSLFTSILQVLNLAELGVGSAMVFSMYKPIAQEDSKTICALMRLYKVYYRAIGLVVFAAGMVLLPFIPKLIAGDVPDGINIYVLYLLNLMATVFTYWLFAYKNSILQAHQRQDVVSKVTIVTDTCKYILQIGTLFAFHNYYYYVCVLLLSQIFNNILTAIVSNKLYPQYQAEGKLPKESVKEINQKIKDLFTSKLGFTIVSSADTVVISAFLGLEALAIYQNYYYIINAVMGFVAIIYSSITAGVGNSMIVYDTEKNYHDYRIFTFLACWITAFCVSCFSGLFQPFMKLWMGKDLLLPYPLVILLCVYFWVYEYIMMASVYKDAGGIWHEDRFRPLLSGITNLGLNLLIVKFLGLYGIVLSTIVSMVIISAPWITSNIFKLIFKRSAKDYIVRLGYYLLTAVIATLITNLVIGLIPGEGWVGFIVKAAVCVLISNAVIVLMLFKIPEFSDAVSLIARMFHIEKLVQRIQQK</sequence>
<reference evidence="8" key="2">
    <citation type="journal article" date="2020" name="Cell Host Microbe">
        <title>Functional and Genomic Variation between Human-Derived Isolates of Lachnospiraceae Reveals Inter- and Intra-Species Diversity.</title>
        <authorList>
            <person name="Sorbara M.T."/>
            <person name="Littmann E.R."/>
            <person name="Fontana E."/>
            <person name="Moody T.U."/>
            <person name="Kohout C.E."/>
            <person name="Gjonbalaj M."/>
            <person name="Eaton V."/>
            <person name="Seok R."/>
            <person name="Leiner I.M."/>
            <person name="Pamer E.G."/>
        </authorList>
    </citation>
    <scope>NUCLEOTIDE SEQUENCE</scope>
    <source>
        <strain evidence="8">MSK.16.45</strain>
    </source>
</reference>
<dbReference type="Proteomes" id="UP001193756">
    <property type="component" value="Unassembled WGS sequence"/>
</dbReference>
<dbReference type="Pfam" id="PF01943">
    <property type="entry name" value="Polysacc_synt"/>
    <property type="match status" value="1"/>
</dbReference>
<dbReference type="EMBL" id="CZAJ01000023">
    <property type="protein sequence ID" value="CUP21882.1"/>
    <property type="molecule type" value="Genomic_DNA"/>
</dbReference>
<reference evidence="8" key="3">
    <citation type="submission" date="2020-02" db="EMBL/GenBank/DDBJ databases">
        <authorList>
            <person name="Littmann E."/>
            <person name="Sorbara M."/>
        </authorList>
    </citation>
    <scope>NUCLEOTIDE SEQUENCE</scope>
    <source>
        <strain evidence="8">MSK.16.45</strain>
    </source>
</reference>
<feature type="transmembrane region" description="Helical" evidence="6">
    <location>
        <begin position="124"/>
        <end position="146"/>
    </location>
</feature>